<keyword evidence="8" id="KW-1185">Reference proteome</keyword>
<organism evidence="1 5">
    <name type="scientific">Bifidobacterium pseudocatenulatum</name>
    <dbReference type="NCBI Taxonomy" id="28026"/>
    <lineage>
        <taxon>Bacteria</taxon>
        <taxon>Bacillati</taxon>
        <taxon>Actinomycetota</taxon>
        <taxon>Actinomycetes</taxon>
        <taxon>Bifidobacteriales</taxon>
        <taxon>Bifidobacteriaceae</taxon>
        <taxon>Bifidobacterium</taxon>
    </lineage>
</organism>
<sequence>MSHREIWARCGTAGPPVAGNLIGAATNSYAVKYMGADKSQIESTQGEDYKMTQQSDAVAEAIHSGDAPNSRRAVCNKALREMIDEQR</sequence>
<dbReference type="AlphaFoldDB" id="A0A173ZPD8"/>
<proteinExistence type="predicted"/>
<evidence type="ECO:0000313" key="5">
    <source>
        <dbReference type="Proteomes" id="UP000216789"/>
    </source>
</evidence>
<dbReference type="Proteomes" id="UP000331308">
    <property type="component" value="Unassembled WGS sequence"/>
</dbReference>
<evidence type="ECO:0000313" key="8">
    <source>
        <dbReference type="Proteomes" id="UP000494211"/>
    </source>
</evidence>
<reference evidence="4 8" key="4">
    <citation type="submission" date="2019-10" db="EMBL/GenBank/DDBJ databases">
        <authorList>
            <consortium name="Melissa Lawson"/>
            <person name="O'neill I."/>
        </authorList>
    </citation>
    <scope>NUCLEOTIDE SEQUENCE [LARGE SCALE GENOMIC DNA]</scope>
    <source>
        <strain evidence="4">LH_658</strain>
    </source>
</reference>
<evidence type="ECO:0000313" key="7">
    <source>
        <dbReference type="Proteomes" id="UP000331308"/>
    </source>
</evidence>
<accession>A0A173ZPD8</accession>
<gene>
    <name evidence="4" type="ORF">BIFLH658_00017</name>
    <name evidence="3" type="ORF">BPLFYP29_01714</name>
    <name evidence="1" type="ORF">BPS1E_1658</name>
    <name evidence="2" type="ORF">DWZ91_08290</name>
</gene>
<reference evidence="2 6" key="2">
    <citation type="submission" date="2018-08" db="EMBL/GenBank/DDBJ databases">
        <title>A genome reference for cultivated species of the human gut microbiota.</title>
        <authorList>
            <person name="Zou Y."/>
            <person name="Xue W."/>
            <person name="Luo G."/>
        </authorList>
    </citation>
    <scope>NUCLEOTIDE SEQUENCE [LARGE SCALE GENOMIC DNA]</scope>
    <source>
        <strain evidence="2 6">AF36-12AT</strain>
    </source>
</reference>
<evidence type="ECO:0000313" key="6">
    <source>
        <dbReference type="Proteomes" id="UP000285613"/>
    </source>
</evidence>
<dbReference type="EMBL" id="CABHOD010000008">
    <property type="protein sequence ID" value="VUX65031.1"/>
    <property type="molecule type" value="Genomic_DNA"/>
</dbReference>
<name>A0A173ZPD8_BIFPS</name>
<reference evidence="1 5" key="1">
    <citation type="journal article" date="2017" name="ISME J.">
        <title>Unveiling bifidobacterial biogeography across the mammalian branch of the tree of life.</title>
        <authorList>
            <person name="Milani C."/>
            <person name="Mangifesta M."/>
            <person name="Mancabelli L."/>
            <person name="Lugli G.A."/>
            <person name="James K."/>
            <person name="Duranti S."/>
            <person name="Turroni F."/>
            <person name="Ferrario C."/>
            <person name="Ossiprandi M.C."/>
            <person name="van Sinderen D."/>
            <person name="Ventura M."/>
        </authorList>
    </citation>
    <scope>NUCLEOTIDE SEQUENCE [LARGE SCALE GENOMIC DNA]</scope>
    <source>
        <strain evidence="1 5">1E</strain>
    </source>
</reference>
<protein>
    <submittedName>
        <fullName evidence="1">Uncharacterized protein</fullName>
    </submittedName>
</protein>
<dbReference type="Proteomes" id="UP000494211">
    <property type="component" value="Unassembled WGS sequence"/>
</dbReference>
<dbReference type="Proteomes" id="UP000216789">
    <property type="component" value="Unassembled WGS sequence"/>
</dbReference>
<comment type="caution">
    <text evidence="1">The sequence shown here is derived from an EMBL/GenBank/DDBJ whole genome shotgun (WGS) entry which is preliminary data.</text>
</comment>
<dbReference type="EMBL" id="QRPH01000006">
    <property type="protein sequence ID" value="RHL94495.1"/>
    <property type="molecule type" value="Genomic_DNA"/>
</dbReference>
<dbReference type="Proteomes" id="UP000285613">
    <property type="component" value="Unassembled WGS sequence"/>
</dbReference>
<dbReference type="EMBL" id="MNLB01000011">
    <property type="protein sequence ID" value="PAC72774.1"/>
    <property type="molecule type" value="Genomic_DNA"/>
</dbReference>
<evidence type="ECO:0000313" key="3">
    <source>
        <dbReference type="EMBL" id="VUX65031.1"/>
    </source>
</evidence>
<dbReference type="EMBL" id="CABWJV010000001">
    <property type="protein sequence ID" value="VWQ10875.1"/>
    <property type="molecule type" value="Genomic_DNA"/>
</dbReference>
<evidence type="ECO:0000313" key="1">
    <source>
        <dbReference type="EMBL" id="PAC72774.1"/>
    </source>
</evidence>
<evidence type="ECO:0000313" key="4">
    <source>
        <dbReference type="EMBL" id="VWQ10875.1"/>
    </source>
</evidence>
<reference evidence="3 7" key="3">
    <citation type="submission" date="2019-07" db="EMBL/GenBank/DDBJ databases">
        <authorList>
            <person name="Chang H.-W."/>
            <person name="Raman A."/>
            <person name="Venkatesh S."/>
            <person name="Gehrig J."/>
        </authorList>
    </citation>
    <scope>NUCLEOTIDE SEQUENCE [LARGE SCALE GENOMIC DNA]</scope>
    <source>
        <strain evidence="3">Bifidobacterium_pseudocatenulatum_LFYP_29</strain>
    </source>
</reference>
<evidence type="ECO:0000313" key="2">
    <source>
        <dbReference type="EMBL" id="RHL94495.1"/>
    </source>
</evidence>